<evidence type="ECO:0000313" key="2">
    <source>
        <dbReference type="EMBL" id="OUI90299.1"/>
    </source>
</evidence>
<comment type="caution">
    <text evidence="2">The sequence shown here is derived from an EMBL/GenBank/DDBJ whole genome shotgun (WGS) entry which is preliminary data.</text>
</comment>
<evidence type="ECO:0000256" key="1">
    <source>
        <dbReference type="SAM" id="Phobius"/>
    </source>
</evidence>
<keyword evidence="1" id="KW-1133">Transmembrane helix</keyword>
<keyword evidence="1" id="KW-0472">Membrane</keyword>
<dbReference type="AlphaFoldDB" id="A0A252AL43"/>
<reference evidence="3" key="1">
    <citation type="submission" date="2014-06" db="EMBL/GenBank/DDBJ databases">
        <authorList>
            <person name="Winans N.J."/>
            <person name="Newell P.D."/>
            <person name="Douglas A.E."/>
        </authorList>
    </citation>
    <scope>NUCLEOTIDE SEQUENCE [LARGE SCALE GENOMIC DNA]</scope>
</reference>
<protein>
    <submittedName>
        <fullName evidence="2">Transposase</fullName>
    </submittedName>
</protein>
<dbReference type="EMBL" id="JOPA01000052">
    <property type="protein sequence ID" value="OUI90299.1"/>
    <property type="molecule type" value="Genomic_DNA"/>
</dbReference>
<accession>A0A252AL43</accession>
<organism evidence="2 3">
    <name type="scientific">Acetobacter indonesiensis</name>
    <dbReference type="NCBI Taxonomy" id="104101"/>
    <lineage>
        <taxon>Bacteria</taxon>
        <taxon>Pseudomonadati</taxon>
        <taxon>Pseudomonadota</taxon>
        <taxon>Alphaproteobacteria</taxon>
        <taxon>Acetobacterales</taxon>
        <taxon>Acetobacteraceae</taxon>
        <taxon>Acetobacter</taxon>
    </lineage>
</organism>
<evidence type="ECO:0000313" key="3">
    <source>
        <dbReference type="Proteomes" id="UP000194641"/>
    </source>
</evidence>
<gene>
    <name evidence="2" type="ORF">HK17_13945</name>
</gene>
<dbReference type="Proteomes" id="UP000194641">
    <property type="component" value="Unassembled WGS sequence"/>
</dbReference>
<feature type="transmembrane region" description="Helical" evidence="1">
    <location>
        <begin position="20"/>
        <end position="41"/>
    </location>
</feature>
<sequence length="56" mass="6613">MDTRSRLQHTFADQKSQMRLFIRTFGITRATMKIGLATIIYTMRRFIFLEQISATV</sequence>
<keyword evidence="1" id="KW-0812">Transmembrane</keyword>
<name>A0A252AL43_9PROT</name>
<proteinExistence type="predicted"/>